<name>A0A1G6PFR4_9FIRM</name>
<evidence type="ECO:0000256" key="3">
    <source>
        <dbReference type="ARBA" id="ARBA00022617"/>
    </source>
</evidence>
<reference evidence="11 14" key="1">
    <citation type="submission" date="2016-10" db="EMBL/GenBank/DDBJ databases">
        <authorList>
            <person name="Varghese N."/>
            <person name="Submissions S."/>
        </authorList>
    </citation>
    <scope>NUCLEOTIDE SEQUENCE [LARGE SCALE GENOMIC DNA]</scope>
    <source>
        <strain evidence="11 14">WG10</strain>
    </source>
</reference>
<evidence type="ECO:0000256" key="9">
    <source>
        <dbReference type="RuleBase" id="RU364116"/>
    </source>
</evidence>
<evidence type="ECO:0000313" key="11">
    <source>
        <dbReference type="EMBL" id="SDC79092.1"/>
    </source>
</evidence>
<evidence type="ECO:0000259" key="10">
    <source>
        <dbReference type="PROSITE" id="PS51918"/>
    </source>
</evidence>
<dbReference type="AlphaFoldDB" id="A0A1G6PFR4"/>
<dbReference type="EMBL" id="SOAA01000012">
    <property type="protein sequence ID" value="TDS31114.1"/>
    <property type="molecule type" value="Genomic_DNA"/>
</dbReference>
<dbReference type="SFLD" id="SFLDF00288">
    <property type="entry name" value="HemN-like__clustered_with_nucl"/>
    <property type="match status" value="1"/>
</dbReference>
<dbReference type="PROSITE" id="PS51918">
    <property type="entry name" value="RADICAL_SAM"/>
    <property type="match status" value="1"/>
</dbReference>
<evidence type="ECO:0000313" key="14">
    <source>
        <dbReference type="Proteomes" id="UP000324896"/>
    </source>
</evidence>
<comment type="function">
    <text evidence="9">Probably acts as a heme chaperone, transferring heme to an unknown acceptor. Binds one molecule of heme per monomer, possibly covalently. Binds 1 [4Fe-4S] cluster. The cluster is coordinated with 3 cysteines and an exchangeable S-adenosyl-L-methionine.</text>
</comment>
<keyword evidence="3 9" id="KW-0349">Heme</keyword>
<keyword evidence="6 9" id="KW-0408">Iron</keyword>
<dbReference type="GO" id="GO:0004109">
    <property type="term" value="F:coproporphyrinogen oxidase activity"/>
    <property type="evidence" value="ECO:0007669"/>
    <property type="project" value="InterPro"/>
</dbReference>
<sequence length="416" mass="48816">MHNLNFETANAIYIHFPFCSSKCPYCDFYSTKYTKLGVDQFWAALFMELKELSRTTKNNLVQTIYIGGGTPSLIEPVFVAELLQKIKYRFKVPPTAEITMEVNPASVTEEKIIKLKRAGINRLSVGIQSFNDQHLSFLGRRSNAENNKKILSLIDNYFDNYSADLIFALPNQSLNEFEQDLEEMLKFSPPHISLYNLELHENTPFYEQYKKGNLKLPAEELDADMYELALEKLNTAGYRHYEISNFCQPGYRARHNYLYWLYQPYLALGPGASGFDGSCRYQNFRDLEKYIDYYNPERFTFAEIMDLKKKNKKSFSELLKNKKKLDVNNKAKIRKINCLTAEEKMAEYSFLALRTDNGLFYHKFYQKFKRDFKTIYKAEIEELIKNKLIIEANGRIYLTTRGRELANEVFLKFLLD</sequence>
<protein>
    <recommendedName>
        <fullName evidence="2 9">Heme chaperone HemW</fullName>
    </recommendedName>
</protein>
<evidence type="ECO:0000256" key="8">
    <source>
        <dbReference type="ARBA" id="ARBA00023186"/>
    </source>
</evidence>
<dbReference type="InterPro" id="IPR007197">
    <property type="entry name" value="rSAM"/>
</dbReference>
<dbReference type="InterPro" id="IPR058240">
    <property type="entry name" value="rSAM_sf"/>
</dbReference>
<comment type="similarity">
    <text evidence="1">Belongs to the anaerobic coproporphyrinogen-III oxidase family. HemW subfamily.</text>
</comment>
<keyword evidence="7 9" id="KW-0411">Iron-sulfur</keyword>
<dbReference type="InterPro" id="IPR006638">
    <property type="entry name" value="Elp3/MiaA/NifB-like_rSAM"/>
</dbReference>
<dbReference type="SFLD" id="SFLDF00562">
    <property type="entry name" value="HemN-like__clustered_with_heat"/>
    <property type="match status" value="1"/>
</dbReference>
<keyword evidence="9" id="KW-0004">4Fe-4S</keyword>
<dbReference type="Gene3D" id="3.20.20.70">
    <property type="entry name" value="Aldolase class I"/>
    <property type="match status" value="1"/>
</dbReference>
<keyword evidence="4 9" id="KW-0949">S-adenosyl-L-methionine</keyword>
<dbReference type="SFLD" id="SFLDS00029">
    <property type="entry name" value="Radical_SAM"/>
    <property type="match status" value="1"/>
</dbReference>
<dbReference type="GO" id="GO:0005737">
    <property type="term" value="C:cytoplasm"/>
    <property type="evidence" value="ECO:0007669"/>
    <property type="project" value="UniProtKB-SubCell"/>
</dbReference>
<evidence type="ECO:0000256" key="6">
    <source>
        <dbReference type="ARBA" id="ARBA00023004"/>
    </source>
</evidence>
<dbReference type="Proteomes" id="UP000295758">
    <property type="component" value="Unassembled WGS sequence"/>
</dbReference>
<dbReference type="GO" id="GO:0051539">
    <property type="term" value="F:4 iron, 4 sulfur cluster binding"/>
    <property type="evidence" value="ECO:0007669"/>
    <property type="project" value="UniProtKB-UniRule"/>
</dbReference>
<keyword evidence="5 9" id="KW-0479">Metal-binding</keyword>
<dbReference type="GO" id="GO:0006779">
    <property type="term" value="P:porphyrin-containing compound biosynthetic process"/>
    <property type="evidence" value="ECO:0007669"/>
    <property type="project" value="InterPro"/>
</dbReference>
<dbReference type="Pfam" id="PF04055">
    <property type="entry name" value="Radical_SAM"/>
    <property type="match status" value="1"/>
</dbReference>
<evidence type="ECO:0000313" key="13">
    <source>
        <dbReference type="Proteomes" id="UP000295758"/>
    </source>
</evidence>
<dbReference type="PANTHER" id="PTHR13932:SF5">
    <property type="entry name" value="RADICAL S-ADENOSYL METHIONINE DOMAIN-CONTAINING PROTEIN 1, MITOCHONDRIAL"/>
    <property type="match status" value="1"/>
</dbReference>
<proteinExistence type="inferred from homology"/>
<dbReference type="Proteomes" id="UP000324896">
    <property type="component" value="Unassembled WGS sequence"/>
</dbReference>
<dbReference type="Pfam" id="PF06969">
    <property type="entry name" value="HemN_C"/>
    <property type="match status" value="1"/>
</dbReference>
<evidence type="ECO:0000256" key="1">
    <source>
        <dbReference type="ARBA" id="ARBA00006100"/>
    </source>
</evidence>
<dbReference type="SUPFAM" id="SSF102114">
    <property type="entry name" value="Radical SAM enzymes"/>
    <property type="match status" value="1"/>
</dbReference>
<dbReference type="PANTHER" id="PTHR13932">
    <property type="entry name" value="COPROPORPHYRINIGEN III OXIDASE"/>
    <property type="match status" value="1"/>
</dbReference>
<evidence type="ECO:0000313" key="12">
    <source>
        <dbReference type="EMBL" id="TDS31114.1"/>
    </source>
</evidence>
<evidence type="ECO:0000256" key="5">
    <source>
        <dbReference type="ARBA" id="ARBA00022723"/>
    </source>
</evidence>
<keyword evidence="8 9" id="KW-0143">Chaperone</keyword>
<gene>
    <name evidence="12" type="ORF">BY453_11213</name>
    <name evidence="11" type="ORF">SAMN04488597_11413</name>
</gene>
<dbReference type="InterPro" id="IPR034505">
    <property type="entry name" value="Coproporphyrinogen-III_oxidase"/>
</dbReference>
<organism evidence="11 14">
    <name type="scientific">Halanaerobium congolense</name>
    <dbReference type="NCBI Taxonomy" id="54121"/>
    <lineage>
        <taxon>Bacteria</taxon>
        <taxon>Bacillati</taxon>
        <taxon>Bacillota</taxon>
        <taxon>Clostridia</taxon>
        <taxon>Halanaerobiales</taxon>
        <taxon>Halanaerobiaceae</taxon>
        <taxon>Halanaerobium</taxon>
    </lineage>
</organism>
<keyword evidence="9" id="KW-0963">Cytoplasm</keyword>
<reference evidence="12 13" key="2">
    <citation type="submission" date="2019-03" db="EMBL/GenBank/DDBJ databases">
        <title>Deep subsurface shale carbon reservoir microbial communities from Ohio and West Virginia, USA.</title>
        <authorList>
            <person name="Wrighton K."/>
        </authorList>
    </citation>
    <scope>NUCLEOTIDE SEQUENCE [LARGE SCALE GENOMIC DNA]</scope>
    <source>
        <strain evidence="12 13">UTICA-S4D12</strain>
    </source>
</reference>
<dbReference type="RefSeq" id="WP_133618214.1">
    <property type="nucleotide sequence ID" value="NZ_FMYT01000014.1"/>
</dbReference>
<dbReference type="CDD" id="cd01335">
    <property type="entry name" value="Radical_SAM"/>
    <property type="match status" value="1"/>
</dbReference>
<feature type="domain" description="Radical SAM core" evidence="10">
    <location>
        <begin position="4"/>
        <end position="239"/>
    </location>
</feature>
<evidence type="ECO:0000256" key="7">
    <source>
        <dbReference type="ARBA" id="ARBA00023014"/>
    </source>
</evidence>
<dbReference type="SMART" id="SM00729">
    <property type="entry name" value="Elp3"/>
    <property type="match status" value="1"/>
</dbReference>
<dbReference type="SFLD" id="SFLDG01065">
    <property type="entry name" value="anaerobic_coproporphyrinogen-I"/>
    <property type="match status" value="1"/>
</dbReference>
<dbReference type="InterPro" id="IPR013785">
    <property type="entry name" value="Aldolase_TIM"/>
</dbReference>
<dbReference type="InterPro" id="IPR010723">
    <property type="entry name" value="HemN_C"/>
</dbReference>
<dbReference type="NCBIfam" id="TIGR00539">
    <property type="entry name" value="hemN_rel"/>
    <property type="match status" value="1"/>
</dbReference>
<evidence type="ECO:0000256" key="4">
    <source>
        <dbReference type="ARBA" id="ARBA00022691"/>
    </source>
</evidence>
<accession>A0A1G6PFR4</accession>
<dbReference type="GO" id="GO:0046872">
    <property type="term" value="F:metal ion binding"/>
    <property type="evidence" value="ECO:0007669"/>
    <property type="project" value="UniProtKB-UniRule"/>
</dbReference>
<dbReference type="EMBL" id="FMYT01000014">
    <property type="protein sequence ID" value="SDC79092.1"/>
    <property type="molecule type" value="Genomic_DNA"/>
</dbReference>
<evidence type="ECO:0000256" key="2">
    <source>
        <dbReference type="ARBA" id="ARBA00017228"/>
    </source>
</evidence>
<comment type="subcellular location">
    <subcellularLocation>
        <location evidence="9">Cytoplasm</location>
    </subcellularLocation>
</comment>
<dbReference type="InterPro" id="IPR004559">
    <property type="entry name" value="HemW-like"/>
</dbReference>